<protein>
    <submittedName>
        <fullName evidence="1">Uncharacterized protein</fullName>
    </submittedName>
</protein>
<dbReference type="Proteomes" id="UP000188268">
    <property type="component" value="Unassembled WGS sequence"/>
</dbReference>
<reference evidence="1 2" key="1">
    <citation type="submission" date="2013-09" db="EMBL/GenBank/DDBJ databases">
        <title>Corchorus capsularis genome sequencing.</title>
        <authorList>
            <person name="Alam M."/>
            <person name="Haque M.S."/>
            <person name="Islam M.S."/>
            <person name="Emdad E.M."/>
            <person name="Islam M.M."/>
            <person name="Ahmed B."/>
            <person name="Halim A."/>
            <person name="Hossen Q.M.M."/>
            <person name="Hossain M.Z."/>
            <person name="Ahmed R."/>
            <person name="Khan M.M."/>
            <person name="Islam R."/>
            <person name="Rashid M.M."/>
            <person name="Khan S.A."/>
            <person name="Rahman M.S."/>
            <person name="Alam M."/>
        </authorList>
    </citation>
    <scope>NUCLEOTIDE SEQUENCE [LARGE SCALE GENOMIC DNA]</scope>
    <source>
        <strain evidence="2">cv. CVL-1</strain>
        <tissue evidence="1">Whole seedling</tissue>
    </source>
</reference>
<name>A0A1R3I2M3_COCAP</name>
<organism evidence="1 2">
    <name type="scientific">Corchorus capsularis</name>
    <name type="common">Jute</name>
    <dbReference type="NCBI Taxonomy" id="210143"/>
    <lineage>
        <taxon>Eukaryota</taxon>
        <taxon>Viridiplantae</taxon>
        <taxon>Streptophyta</taxon>
        <taxon>Embryophyta</taxon>
        <taxon>Tracheophyta</taxon>
        <taxon>Spermatophyta</taxon>
        <taxon>Magnoliopsida</taxon>
        <taxon>eudicotyledons</taxon>
        <taxon>Gunneridae</taxon>
        <taxon>Pentapetalae</taxon>
        <taxon>rosids</taxon>
        <taxon>malvids</taxon>
        <taxon>Malvales</taxon>
        <taxon>Malvaceae</taxon>
        <taxon>Grewioideae</taxon>
        <taxon>Apeibeae</taxon>
        <taxon>Corchorus</taxon>
    </lineage>
</organism>
<accession>A0A1R3I2M3</accession>
<dbReference type="AlphaFoldDB" id="A0A1R3I2M3"/>
<dbReference type="Gramene" id="OMO76834">
    <property type="protein sequence ID" value="OMO76834"/>
    <property type="gene ID" value="CCACVL1_15398"/>
</dbReference>
<evidence type="ECO:0000313" key="1">
    <source>
        <dbReference type="EMBL" id="OMO76834.1"/>
    </source>
</evidence>
<comment type="caution">
    <text evidence="1">The sequence shown here is derived from an EMBL/GenBank/DDBJ whole genome shotgun (WGS) entry which is preliminary data.</text>
</comment>
<evidence type="ECO:0000313" key="2">
    <source>
        <dbReference type="Proteomes" id="UP000188268"/>
    </source>
</evidence>
<proteinExistence type="predicted"/>
<gene>
    <name evidence="1" type="ORF">CCACVL1_15398</name>
</gene>
<dbReference type="EMBL" id="AWWV01010843">
    <property type="protein sequence ID" value="OMO76834.1"/>
    <property type="molecule type" value="Genomic_DNA"/>
</dbReference>
<sequence length="21" mass="2655">MAFFYTMMMMIRNVRYYLEGS</sequence>
<keyword evidence="2" id="KW-1185">Reference proteome</keyword>